<dbReference type="KEGG" id="sale:EPH95_13455"/>
<dbReference type="SMART" id="SM00849">
    <property type="entry name" value="Lactamase_B"/>
    <property type="match status" value="1"/>
</dbReference>
<feature type="domain" description="Metallo-beta-lactamase" evidence="2">
    <location>
        <begin position="18"/>
        <end position="190"/>
    </location>
</feature>
<evidence type="ECO:0000313" key="4">
    <source>
        <dbReference type="Proteomes" id="UP000319756"/>
    </source>
</evidence>
<dbReference type="GO" id="GO:0042781">
    <property type="term" value="F:3'-tRNA processing endoribonuclease activity"/>
    <property type="evidence" value="ECO:0007669"/>
    <property type="project" value="TreeGrafter"/>
</dbReference>
<proteinExistence type="predicted"/>
<accession>A0A514LJR3</accession>
<dbReference type="Pfam" id="PF12706">
    <property type="entry name" value="Lactamase_B_2"/>
    <property type="match status" value="1"/>
</dbReference>
<dbReference type="SUPFAM" id="SSF56281">
    <property type="entry name" value="Metallo-hydrolase/oxidoreductase"/>
    <property type="match status" value="1"/>
</dbReference>
<evidence type="ECO:0000313" key="3">
    <source>
        <dbReference type="EMBL" id="QDI92062.1"/>
    </source>
</evidence>
<dbReference type="Gene3D" id="3.60.15.10">
    <property type="entry name" value="Ribonuclease Z/Hydroxyacylglutathione hydrolase-like"/>
    <property type="match status" value="1"/>
</dbReference>
<gene>
    <name evidence="3" type="ORF">EPH95_13455</name>
</gene>
<keyword evidence="4" id="KW-1185">Reference proteome</keyword>
<dbReference type="Proteomes" id="UP000319756">
    <property type="component" value="Chromosome"/>
</dbReference>
<evidence type="ECO:0000259" key="2">
    <source>
        <dbReference type="SMART" id="SM00849"/>
    </source>
</evidence>
<protein>
    <submittedName>
        <fullName evidence="3">MBL fold metallo-hydrolase</fullName>
    </submittedName>
</protein>
<dbReference type="PANTHER" id="PTHR46018:SF4">
    <property type="entry name" value="METALLO-HYDROLASE YHFI-RELATED"/>
    <property type="match status" value="1"/>
</dbReference>
<dbReference type="PANTHER" id="PTHR46018">
    <property type="entry name" value="ZINC PHOSPHODIESTERASE ELAC PROTEIN 1"/>
    <property type="match status" value="1"/>
</dbReference>
<dbReference type="CDD" id="cd07716">
    <property type="entry name" value="RNaseZ_short-form-like_MBL-fold"/>
    <property type="match status" value="1"/>
</dbReference>
<dbReference type="InterPro" id="IPR036866">
    <property type="entry name" value="RibonucZ/Hydroxyglut_hydro"/>
</dbReference>
<evidence type="ECO:0000256" key="1">
    <source>
        <dbReference type="ARBA" id="ARBA00022833"/>
    </source>
</evidence>
<dbReference type="OrthoDB" id="9794898at2"/>
<dbReference type="AlphaFoldDB" id="A0A514LJR3"/>
<dbReference type="InterPro" id="IPR001279">
    <property type="entry name" value="Metallo-B-lactamas"/>
</dbReference>
<dbReference type="RefSeq" id="WP_142090579.1">
    <property type="nucleotide sequence ID" value="NZ_CP035485.1"/>
</dbReference>
<name>A0A514LJR3_9BACI</name>
<keyword evidence="1" id="KW-0862">Zinc</keyword>
<dbReference type="EMBL" id="CP035485">
    <property type="protein sequence ID" value="QDI92062.1"/>
    <property type="molecule type" value="Genomic_DNA"/>
</dbReference>
<reference evidence="4" key="1">
    <citation type="submission" date="2019-01" db="EMBL/GenBank/DDBJ databases">
        <title>Genomic analysis of Salicibibacter sp. NKC3-5.</title>
        <authorList>
            <person name="Oh Y.J."/>
        </authorList>
    </citation>
    <scope>NUCLEOTIDE SEQUENCE [LARGE SCALE GENOMIC DNA]</scope>
    <source>
        <strain evidence="4">NKC3-5</strain>
    </source>
</reference>
<keyword evidence="3" id="KW-0378">Hydrolase</keyword>
<organism evidence="3 4">
    <name type="scientific">Salicibibacter halophilus</name>
    <dbReference type="NCBI Taxonomy" id="2502791"/>
    <lineage>
        <taxon>Bacteria</taxon>
        <taxon>Bacillati</taxon>
        <taxon>Bacillota</taxon>
        <taxon>Bacilli</taxon>
        <taxon>Bacillales</taxon>
        <taxon>Bacillaceae</taxon>
        <taxon>Salicibibacter</taxon>
    </lineage>
</organism>
<sequence length="256" mass="28184">MNIIPLGVWGAYPPANGATSAFLLEEDGFRCLVDCGSGVLSSLQSHIDLHDLDALVITHYHPDHIADVGVLQHGVMIETLLEKRDRPLQVYAHAKDEDNFSRLQDGKYMKATAVSPEQTEKIGPWHVDFCETDHPVYCLALKFTDKHNTSVVFTADTAWTPNLLPFIEGSEMLISEASTYHHMIEQIPGHLSGRQAGQLAKETGVNRLLLTHLPNYGNPTDLVSEAEGVFSGEVTLADPAQSYFTLFSNGPKKGNF</sequence>